<dbReference type="GO" id="GO:0008270">
    <property type="term" value="F:zinc ion binding"/>
    <property type="evidence" value="ECO:0007669"/>
    <property type="project" value="UniProtKB-KW"/>
</dbReference>
<evidence type="ECO:0000259" key="4">
    <source>
        <dbReference type="SMART" id="SM00744"/>
    </source>
</evidence>
<dbReference type="SMART" id="SM00744">
    <property type="entry name" value="RINGv"/>
    <property type="match status" value="1"/>
</dbReference>
<dbReference type="SUPFAM" id="SSF57850">
    <property type="entry name" value="RING/U-box"/>
    <property type="match status" value="1"/>
</dbReference>
<dbReference type="AlphaFoldDB" id="A0AAV8YAG5"/>
<keyword evidence="1" id="KW-0479">Metal-binding</keyword>
<comment type="caution">
    <text evidence="5">The sequence shown here is derived from an EMBL/GenBank/DDBJ whole genome shotgun (WGS) entry which is preliminary data.</text>
</comment>
<accession>A0AAV8YAG5</accession>
<protein>
    <recommendedName>
        <fullName evidence="4">RING-CH-type domain-containing protein</fullName>
    </recommendedName>
</protein>
<sequence>MTENQKPENNSVSNTASPKMSIISVVCRICYDRYCGFCSRSCLETWLGESNTTTCELCHQVFRTERTPKYSSANQFGDGVGHHQDPNMVLEVTLLLPEYYNQKKFTSTCCSLDISVTFSYDWNNAYWVLSVGLLSH</sequence>
<organism evidence="5 6">
    <name type="scientific">Aromia moschata</name>
    <dbReference type="NCBI Taxonomy" id="1265417"/>
    <lineage>
        <taxon>Eukaryota</taxon>
        <taxon>Metazoa</taxon>
        <taxon>Ecdysozoa</taxon>
        <taxon>Arthropoda</taxon>
        <taxon>Hexapoda</taxon>
        <taxon>Insecta</taxon>
        <taxon>Pterygota</taxon>
        <taxon>Neoptera</taxon>
        <taxon>Endopterygota</taxon>
        <taxon>Coleoptera</taxon>
        <taxon>Polyphaga</taxon>
        <taxon>Cucujiformia</taxon>
        <taxon>Chrysomeloidea</taxon>
        <taxon>Cerambycidae</taxon>
        <taxon>Cerambycinae</taxon>
        <taxon>Callichromatini</taxon>
        <taxon>Aromia</taxon>
    </lineage>
</organism>
<keyword evidence="2" id="KW-0863">Zinc-finger</keyword>
<keyword evidence="3" id="KW-0862">Zinc</keyword>
<gene>
    <name evidence="5" type="ORF">NQ318_007593</name>
</gene>
<feature type="domain" description="RING-CH-type" evidence="4">
    <location>
        <begin position="26"/>
        <end position="59"/>
    </location>
</feature>
<evidence type="ECO:0000256" key="3">
    <source>
        <dbReference type="ARBA" id="ARBA00022833"/>
    </source>
</evidence>
<reference evidence="5" key="1">
    <citation type="journal article" date="2023" name="Insect Mol. Biol.">
        <title>Genome sequencing provides insights into the evolution of gene families encoding plant cell wall-degrading enzymes in longhorned beetles.</title>
        <authorList>
            <person name="Shin N.R."/>
            <person name="Okamura Y."/>
            <person name="Kirsch R."/>
            <person name="Pauchet Y."/>
        </authorList>
    </citation>
    <scope>NUCLEOTIDE SEQUENCE</scope>
    <source>
        <strain evidence="5">AMC_N1</strain>
    </source>
</reference>
<evidence type="ECO:0000313" key="6">
    <source>
        <dbReference type="Proteomes" id="UP001162162"/>
    </source>
</evidence>
<evidence type="ECO:0000313" key="5">
    <source>
        <dbReference type="EMBL" id="KAJ8948589.1"/>
    </source>
</evidence>
<proteinExistence type="predicted"/>
<evidence type="ECO:0000256" key="2">
    <source>
        <dbReference type="ARBA" id="ARBA00022771"/>
    </source>
</evidence>
<dbReference type="InterPro" id="IPR011016">
    <property type="entry name" value="Znf_RING-CH"/>
</dbReference>
<name>A0AAV8YAG5_9CUCU</name>
<keyword evidence="6" id="KW-1185">Reference proteome</keyword>
<dbReference type="EMBL" id="JAPWTK010000134">
    <property type="protein sequence ID" value="KAJ8948589.1"/>
    <property type="molecule type" value="Genomic_DNA"/>
</dbReference>
<evidence type="ECO:0000256" key="1">
    <source>
        <dbReference type="ARBA" id="ARBA00022723"/>
    </source>
</evidence>
<dbReference type="Proteomes" id="UP001162162">
    <property type="component" value="Unassembled WGS sequence"/>
</dbReference>